<dbReference type="Proteomes" id="UP000053477">
    <property type="component" value="Unassembled WGS sequence"/>
</dbReference>
<accession>A0A0H2SA30</accession>
<gene>
    <name evidence="2" type="ORF">SCHPADRAFT_897976</name>
</gene>
<feature type="compositionally biased region" description="Polar residues" evidence="1">
    <location>
        <begin position="99"/>
        <end position="111"/>
    </location>
</feature>
<name>A0A0H2SA30_9AGAM</name>
<evidence type="ECO:0000256" key="1">
    <source>
        <dbReference type="SAM" id="MobiDB-lite"/>
    </source>
</evidence>
<keyword evidence="3" id="KW-1185">Reference proteome</keyword>
<proteinExistence type="predicted"/>
<feature type="region of interest" description="Disordered" evidence="1">
    <location>
        <begin position="99"/>
        <end position="119"/>
    </location>
</feature>
<dbReference type="AlphaFoldDB" id="A0A0H2SA30"/>
<sequence>MSTRTTFARRLFPQLTRTAICEPRWMMDLWSSSQFESLYEQALEKAPECVREEEESMTVICLIAKYERILRSILNSEIGVDVCDVTTPNQFSFSCFTKKTSNPRNSSWRTKTSCEKNWR</sequence>
<dbReference type="InParanoid" id="A0A0H2SA30"/>
<evidence type="ECO:0000313" key="2">
    <source>
        <dbReference type="EMBL" id="KLO20719.1"/>
    </source>
</evidence>
<organism evidence="2 3">
    <name type="scientific">Schizopora paradoxa</name>
    <dbReference type="NCBI Taxonomy" id="27342"/>
    <lineage>
        <taxon>Eukaryota</taxon>
        <taxon>Fungi</taxon>
        <taxon>Dikarya</taxon>
        <taxon>Basidiomycota</taxon>
        <taxon>Agaricomycotina</taxon>
        <taxon>Agaricomycetes</taxon>
        <taxon>Hymenochaetales</taxon>
        <taxon>Schizoporaceae</taxon>
        <taxon>Schizopora</taxon>
    </lineage>
</organism>
<dbReference type="EMBL" id="KQ085882">
    <property type="protein sequence ID" value="KLO20719.1"/>
    <property type="molecule type" value="Genomic_DNA"/>
</dbReference>
<protein>
    <submittedName>
        <fullName evidence="2">Uncharacterized protein</fullName>
    </submittedName>
</protein>
<evidence type="ECO:0000313" key="3">
    <source>
        <dbReference type="Proteomes" id="UP000053477"/>
    </source>
</evidence>
<reference evidence="2 3" key="1">
    <citation type="submission" date="2015-04" db="EMBL/GenBank/DDBJ databases">
        <title>Complete genome sequence of Schizopora paradoxa KUC8140, a cosmopolitan wood degrader in East Asia.</title>
        <authorList>
            <consortium name="DOE Joint Genome Institute"/>
            <person name="Min B."/>
            <person name="Park H."/>
            <person name="Jang Y."/>
            <person name="Kim J.-J."/>
            <person name="Kim K.H."/>
            <person name="Pangilinan J."/>
            <person name="Lipzen A."/>
            <person name="Riley R."/>
            <person name="Grigoriev I.V."/>
            <person name="Spatafora J.W."/>
            <person name="Choi I.-G."/>
        </authorList>
    </citation>
    <scope>NUCLEOTIDE SEQUENCE [LARGE SCALE GENOMIC DNA]</scope>
    <source>
        <strain evidence="2 3">KUC8140</strain>
    </source>
</reference>